<comment type="caution">
    <text evidence="1">The sequence shown here is derived from an EMBL/GenBank/DDBJ whole genome shotgun (WGS) entry which is preliminary data.</text>
</comment>
<evidence type="ECO:0000313" key="2">
    <source>
        <dbReference type="Proteomes" id="UP000692954"/>
    </source>
</evidence>
<dbReference type="EMBL" id="CAJJDN010000052">
    <property type="protein sequence ID" value="CAD8088244.1"/>
    <property type="molecule type" value="Genomic_DNA"/>
</dbReference>
<sequence>MNQLDLSSITLFQHKEDKDSLKQSDTLIPIQPRKLRSFNQLRNKKVCHSIQSKKKDQEVSICSNDRFAQFPKSFEQKHSFKSIMEQYFQQLNQKKKKPRQNSEKTTRMRNYSNYIDVSNLKNPKKSGNEILIQDFSNNSNRQIKLSDMCKDIMIYNPLKNQSSYFPKLKFHFHIK</sequence>
<dbReference type="OrthoDB" id="10325247at2759"/>
<accession>A0A8S1NNR2</accession>
<organism evidence="1 2">
    <name type="scientific">Paramecium sonneborni</name>
    <dbReference type="NCBI Taxonomy" id="65129"/>
    <lineage>
        <taxon>Eukaryota</taxon>
        <taxon>Sar</taxon>
        <taxon>Alveolata</taxon>
        <taxon>Ciliophora</taxon>
        <taxon>Intramacronucleata</taxon>
        <taxon>Oligohymenophorea</taxon>
        <taxon>Peniculida</taxon>
        <taxon>Parameciidae</taxon>
        <taxon>Paramecium</taxon>
    </lineage>
</organism>
<reference evidence="1" key="1">
    <citation type="submission" date="2021-01" db="EMBL/GenBank/DDBJ databases">
        <authorList>
            <consortium name="Genoscope - CEA"/>
            <person name="William W."/>
        </authorList>
    </citation>
    <scope>NUCLEOTIDE SEQUENCE</scope>
</reference>
<protein>
    <submittedName>
        <fullName evidence="1">Uncharacterized protein</fullName>
    </submittedName>
</protein>
<keyword evidence="2" id="KW-1185">Reference proteome</keyword>
<dbReference type="AlphaFoldDB" id="A0A8S1NNR2"/>
<dbReference type="Proteomes" id="UP000692954">
    <property type="component" value="Unassembled WGS sequence"/>
</dbReference>
<name>A0A8S1NNR2_9CILI</name>
<evidence type="ECO:0000313" key="1">
    <source>
        <dbReference type="EMBL" id="CAD8088244.1"/>
    </source>
</evidence>
<gene>
    <name evidence="1" type="ORF">PSON_ATCC_30995.1.T0520255</name>
</gene>
<proteinExistence type="predicted"/>